<dbReference type="GO" id="GO:0043130">
    <property type="term" value="F:ubiquitin binding"/>
    <property type="evidence" value="ECO:0007669"/>
    <property type="project" value="TreeGrafter"/>
</dbReference>
<dbReference type="STRING" id="94643.A0A2A9MJR8"/>
<dbReference type="GO" id="GO:0043161">
    <property type="term" value="P:proteasome-mediated ubiquitin-dependent protein catabolic process"/>
    <property type="evidence" value="ECO:0007669"/>
    <property type="project" value="TreeGrafter"/>
</dbReference>
<protein>
    <submittedName>
        <fullName evidence="3">Putative ubiquitin</fullName>
    </submittedName>
</protein>
<feature type="region of interest" description="Disordered" evidence="1">
    <location>
        <begin position="197"/>
        <end position="255"/>
    </location>
</feature>
<dbReference type="VEuPathDB" id="ToxoDB:BESB_005000"/>
<dbReference type="InterPro" id="IPR029071">
    <property type="entry name" value="Ubiquitin-like_domsf"/>
</dbReference>
<feature type="compositionally biased region" description="Basic and acidic residues" evidence="1">
    <location>
        <begin position="215"/>
        <end position="236"/>
    </location>
</feature>
<dbReference type="GO" id="GO:0070628">
    <property type="term" value="F:proteasome binding"/>
    <property type="evidence" value="ECO:0007669"/>
    <property type="project" value="TreeGrafter"/>
</dbReference>
<feature type="compositionally biased region" description="Basic and acidic residues" evidence="1">
    <location>
        <begin position="244"/>
        <end position="255"/>
    </location>
</feature>
<proteinExistence type="predicted"/>
<feature type="domain" description="Ubiquitin-like" evidence="2">
    <location>
        <begin position="27"/>
        <end position="81"/>
    </location>
</feature>
<evidence type="ECO:0000256" key="1">
    <source>
        <dbReference type="SAM" id="MobiDB-lite"/>
    </source>
</evidence>
<name>A0A2A9MJR8_BESBE</name>
<dbReference type="PANTHER" id="PTHR10621">
    <property type="entry name" value="UV EXCISION REPAIR PROTEIN RAD23"/>
    <property type="match status" value="1"/>
</dbReference>
<evidence type="ECO:0000313" key="4">
    <source>
        <dbReference type="Proteomes" id="UP000224006"/>
    </source>
</evidence>
<dbReference type="Gene3D" id="3.10.20.90">
    <property type="entry name" value="Phosphatidylinositol 3-kinase Catalytic Subunit, Chain A, domain 1"/>
    <property type="match status" value="2"/>
</dbReference>
<reference evidence="3 4" key="1">
    <citation type="submission" date="2017-09" db="EMBL/GenBank/DDBJ databases">
        <title>Genome sequencing of Besnoitia besnoiti strain Bb-Ger1.</title>
        <authorList>
            <person name="Schares G."/>
            <person name="Venepally P."/>
            <person name="Lorenzi H.A."/>
        </authorList>
    </citation>
    <scope>NUCLEOTIDE SEQUENCE [LARGE SCALE GENOMIC DNA]</scope>
    <source>
        <strain evidence="3 4">Bb-Ger1</strain>
    </source>
</reference>
<dbReference type="GeneID" id="40305563"/>
<organism evidence="3 4">
    <name type="scientific">Besnoitia besnoiti</name>
    <name type="common">Apicomplexan protozoan</name>
    <dbReference type="NCBI Taxonomy" id="94643"/>
    <lineage>
        <taxon>Eukaryota</taxon>
        <taxon>Sar</taxon>
        <taxon>Alveolata</taxon>
        <taxon>Apicomplexa</taxon>
        <taxon>Conoidasida</taxon>
        <taxon>Coccidia</taxon>
        <taxon>Eucoccidiorida</taxon>
        <taxon>Eimeriorina</taxon>
        <taxon>Sarcocystidae</taxon>
        <taxon>Besnoitia</taxon>
    </lineage>
</organism>
<dbReference type="PROSITE" id="PS50053">
    <property type="entry name" value="UBIQUITIN_2"/>
    <property type="match status" value="2"/>
</dbReference>
<dbReference type="EMBL" id="NWUJ01000001">
    <property type="protein sequence ID" value="PFH38159.1"/>
    <property type="molecule type" value="Genomic_DNA"/>
</dbReference>
<comment type="caution">
    <text evidence="3">The sequence shown here is derived from an EMBL/GenBank/DDBJ whole genome shotgun (WGS) entry which is preliminary data.</text>
</comment>
<evidence type="ECO:0000259" key="2">
    <source>
        <dbReference type="PROSITE" id="PS50053"/>
    </source>
</evidence>
<dbReference type="GO" id="GO:0031593">
    <property type="term" value="F:polyubiquitin modification-dependent protein binding"/>
    <property type="evidence" value="ECO:0007669"/>
    <property type="project" value="TreeGrafter"/>
</dbReference>
<feature type="domain" description="Ubiquitin-like" evidence="2">
    <location>
        <begin position="89"/>
        <end position="182"/>
    </location>
</feature>
<dbReference type="GO" id="GO:0005654">
    <property type="term" value="C:nucleoplasm"/>
    <property type="evidence" value="ECO:0007669"/>
    <property type="project" value="TreeGrafter"/>
</dbReference>
<dbReference type="CDD" id="cd17039">
    <property type="entry name" value="Ubl_ubiquitin_like"/>
    <property type="match status" value="2"/>
</dbReference>
<dbReference type="GO" id="GO:0005829">
    <property type="term" value="C:cytosol"/>
    <property type="evidence" value="ECO:0007669"/>
    <property type="project" value="TreeGrafter"/>
</dbReference>
<dbReference type="RefSeq" id="XP_029222168.1">
    <property type="nucleotide sequence ID" value="XM_029359255.1"/>
</dbReference>
<gene>
    <name evidence="3" type="ORF">BESB_005000</name>
</gene>
<dbReference type="InterPro" id="IPR000626">
    <property type="entry name" value="Ubiquitin-like_dom"/>
</dbReference>
<dbReference type="KEGG" id="bbes:BESB_005000"/>
<accession>A0A2A9MJR8</accession>
<dbReference type="SMART" id="SM00213">
    <property type="entry name" value="UBQ"/>
    <property type="match status" value="2"/>
</dbReference>
<dbReference type="OrthoDB" id="329227at2759"/>
<dbReference type="Proteomes" id="UP000224006">
    <property type="component" value="Chromosome I"/>
</dbReference>
<evidence type="ECO:0000313" key="3">
    <source>
        <dbReference type="EMBL" id="PFH38159.1"/>
    </source>
</evidence>
<keyword evidence="4" id="KW-1185">Reference proteome</keyword>
<sequence length="255" mass="28216">MAACTVVVTDYTGGRQGSGKDNLVLDDVNIAMTVGELKQKIVEQRGGLDASRVLLYMGKILMEDHKNVSTYNRSKRAKLQLELYDLLEIQVKIKTLQHFGSGGCVMVPLWAICCRQTFVVEVPDHETVGYLRRRVCEELADPEKYPLENIKIAFRRKMLMDDLEDLRSLGIKEGSTVTLFVKLCYFNKRKAAEDAAKMHGAAREQAAQGQEEEAAEGHEEEVAAEGKEERDGEKAAAEGGVPEEEAHGEEAGGEA</sequence>
<dbReference type="SUPFAM" id="SSF54236">
    <property type="entry name" value="Ubiquitin-like"/>
    <property type="match status" value="2"/>
</dbReference>
<dbReference type="AlphaFoldDB" id="A0A2A9MJR8"/>
<dbReference type="PANTHER" id="PTHR10621:SF0">
    <property type="entry name" value="UV EXCISION REPAIR PROTEIN RAD23"/>
    <property type="match status" value="1"/>
</dbReference>
<dbReference type="Pfam" id="PF00240">
    <property type="entry name" value="ubiquitin"/>
    <property type="match status" value="2"/>
</dbReference>